<dbReference type="AlphaFoldDB" id="A0A8X8BL17"/>
<comment type="caution">
    <text evidence="4">The sequence shown here is derived from an EMBL/GenBank/DDBJ whole genome shotgun (WGS) entry which is preliminary data.</text>
</comment>
<dbReference type="PANTHER" id="PTHR44329">
    <property type="entry name" value="SERINE/THREONINE-PROTEIN KINASE TNNI3K-RELATED"/>
    <property type="match status" value="1"/>
</dbReference>
<dbReference type="SUPFAM" id="SSF56112">
    <property type="entry name" value="Protein kinase-like (PK-like)"/>
    <property type="match status" value="1"/>
</dbReference>
<dbReference type="InterPro" id="IPR000488">
    <property type="entry name" value="Death_dom"/>
</dbReference>
<dbReference type="PROSITE" id="PS50011">
    <property type="entry name" value="PROTEIN_KINASE_DOM"/>
    <property type="match status" value="1"/>
</dbReference>
<evidence type="ECO:0000259" key="2">
    <source>
        <dbReference type="PROSITE" id="PS50011"/>
    </source>
</evidence>
<gene>
    <name evidence="4" type="primary">Ripk1</name>
    <name evidence="4" type="ORF">GTO96_0018199</name>
</gene>
<accession>A0A8X8BL17</accession>
<dbReference type="Pfam" id="PF00531">
    <property type="entry name" value="Death"/>
    <property type="match status" value="1"/>
</dbReference>
<dbReference type="PROSITE" id="PS00108">
    <property type="entry name" value="PROTEIN_KINASE_ST"/>
    <property type="match status" value="1"/>
</dbReference>
<dbReference type="InterPro" id="IPR001245">
    <property type="entry name" value="Ser-Thr/Tyr_kinase_cat_dom"/>
</dbReference>
<organism evidence="4 5">
    <name type="scientific">Polypterus senegalus</name>
    <name type="common">Senegal bichir</name>
    <dbReference type="NCBI Taxonomy" id="55291"/>
    <lineage>
        <taxon>Eukaryota</taxon>
        <taxon>Metazoa</taxon>
        <taxon>Chordata</taxon>
        <taxon>Craniata</taxon>
        <taxon>Vertebrata</taxon>
        <taxon>Euteleostomi</taxon>
        <taxon>Actinopterygii</taxon>
        <taxon>Polypteriformes</taxon>
        <taxon>Polypteridae</taxon>
        <taxon>Polypterus</taxon>
    </lineage>
</organism>
<dbReference type="GO" id="GO:0071345">
    <property type="term" value="P:cellular response to cytokine stimulus"/>
    <property type="evidence" value="ECO:0007669"/>
    <property type="project" value="UniProtKB-ARBA"/>
</dbReference>
<dbReference type="GO" id="GO:0004706">
    <property type="term" value="F:JUN kinase kinase kinase activity"/>
    <property type="evidence" value="ECO:0007669"/>
    <property type="project" value="TreeGrafter"/>
</dbReference>
<dbReference type="Gene3D" id="1.10.510.10">
    <property type="entry name" value="Transferase(Phosphotransferase) domain 1"/>
    <property type="match status" value="1"/>
</dbReference>
<dbReference type="Proteomes" id="UP000886611">
    <property type="component" value="Unassembled WGS sequence"/>
</dbReference>
<proteinExistence type="predicted"/>
<evidence type="ECO:0000313" key="4">
    <source>
        <dbReference type="EMBL" id="KAG2458071.1"/>
    </source>
</evidence>
<dbReference type="SUPFAM" id="SSF47986">
    <property type="entry name" value="DEATH domain"/>
    <property type="match status" value="1"/>
</dbReference>
<dbReference type="GO" id="GO:0005524">
    <property type="term" value="F:ATP binding"/>
    <property type="evidence" value="ECO:0007669"/>
    <property type="project" value="InterPro"/>
</dbReference>
<dbReference type="GO" id="GO:0009893">
    <property type="term" value="P:positive regulation of metabolic process"/>
    <property type="evidence" value="ECO:0007669"/>
    <property type="project" value="UniProtKB-ARBA"/>
</dbReference>
<dbReference type="InterPro" id="IPR011029">
    <property type="entry name" value="DEATH-like_dom_sf"/>
</dbReference>
<feature type="non-terminal residue" evidence="4">
    <location>
        <position position="662"/>
    </location>
</feature>
<dbReference type="PANTHER" id="PTHR44329:SF6">
    <property type="entry name" value="RECEPTOR-INTERACTING SERINE_THREONINE-PROTEIN KINASE 1"/>
    <property type="match status" value="1"/>
</dbReference>
<sequence>MAGVRIKGSAVGIKRSQLREVETECEKVAFRINPTTPSDTAVFTKGSHLNPGFLHTALAKLPSSYLTVTCFAFYSVLLSVPASHRMLLYAVSFVLQDMQRKEWFNKSLLEEGKLMKKLNHERVVKLLGVVLEEGNYSLVMEYLPKGNLLKMLQSVSVALSIKGRIILEIIEGMSYLNQNNVVHKDLKPENILLDENFHVKIADLGLAICQTWSKLTKEESRRQSRLGNKPQSNAGTLCYMAPEHLKQINTKPTEKSDVYSFGIVVWVILANKEPYEYAQGECHLYHCISEGNRPDMSELASDTPREFLDLMVSCWNGDPKERPSFTECNAIFCPFYMNNLYHRVEGDLRDLRKAYQGPKECIEKMKSLTIESSPSESDHPYSLHSQGSSEESNELVNIAAFNRQTSIQIDAQSDNDILQQKLDEEWMYHAHGSRLDQQRSQVSGSRADPVYEERNRRVSSNPHYEKKSFAQSRLPSENEVPVGFPVSESHHLSFFPIGEETERNQQNFPRYSNQAYAGMPKTPVYNVPLPRMISRPAGYPIPESNNPDTISETPMTPQNNYPSTEMENYPVMEAHMELVRNSLGKKWKHCARKLGFEEPDIEEIDHDYERDGLKEKVYQMLEKWKMREGQQGTTVGKLCRALQSCSKRDLPIKLLEMCKDVA</sequence>
<dbReference type="PRINTS" id="PR00109">
    <property type="entry name" value="TYRKINASE"/>
</dbReference>
<evidence type="ECO:0000313" key="5">
    <source>
        <dbReference type="Proteomes" id="UP000886611"/>
    </source>
</evidence>
<dbReference type="GO" id="GO:0043123">
    <property type="term" value="P:positive regulation of canonical NF-kappaB signal transduction"/>
    <property type="evidence" value="ECO:0007669"/>
    <property type="project" value="UniProtKB-ARBA"/>
</dbReference>
<evidence type="ECO:0000256" key="1">
    <source>
        <dbReference type="SAM" id="MobiDB-lite"/>
    </source>
</evidence>
<dbReference type="SMART" id="SM00005">
    <property type="entry name" value="DEATH"/>
    <property type="match status" value="1"/>
</dbReference>
<dbReference type="InterPro" id="IPR008271">
    <property type="entry name" value="Ser/Thr_kinase_AS"/>
</dbReference>
<keyword evidence="4" id="KW-0808">Transferase</keyword>
<keyword evidence="4" id="KW-0418">Kinase</keyword>
<dbReference type="PROSITE" id="PS50017">
    <property type="entry name" value="DEATH_DOMAIN"/>
    <property type="match status" value="1"/>
</dbReference>
<reference evidence="4 5" key="1">
    <citation type="journal article" date="2021" name="Cell">
        <title>Tracing the genetic footprints of vertebrate landing in non-teleost ray-finned fishes.</title>
        <authorList>
            <person name="Bi X."/>
            <person name="Wang K."/>
            <person name="Yang L."/>
            <person name="Pan H."/>
            <person name="Jiang H."/>
            <person name="Wei Q."/>
            <person name="Fang M."/>
            <person name="Yu H."/>
            <person name="Zhu C."/>
            <person name="Cai Y."/>
            <person name="He Y."/>
            <person name="Gan X."/>
            <person name="Zeng H."/>
            <person name="Yu D."/>
            <person name="Zhu Y."/>
            <person name="Jiang H."/>
            <person name="Qiu Q."/>
            <person name="Yang H."/>
            <person name="Zhang Y.E."/>
            <person name="Wang W."/>
            <person name="Zhu M."/>
            <person name="He S."/>
            <person name="Zhang G."/>
        </authorList>
    </citation>
    <scope>NUCLEOTIDE SEQUENCE [LARGE SCALE GENOMIC DNA]</scope>
    <source>
        <strain evidence="4">Bchr_013</strain>
    </source>
</reference>
<dbReference type="EMBL" id="JAATIS010007298">
    <property type="protein sequence ID" value="KAG2458071.1"/>
    <property type="molecule type" value="Genomic_DNA"/>
</dbReference>
<dbReference type="Gene3D" id="1.10.533.10">
    <property type="entry name" value="Death Domain, Fas"/>
    <property type="match status" value="1"/>
</dbReference>
<evidence type="ECO:0000259" key="3">
    <source>
        <dbReference type="PROSITE" id="PS50017"/>
    </source>
</evidence>
<feature type="non-terminal residue" evidence="4">
    <location>
        <position position="1"/>
    </location>
</feature>
<protein>
    <submittedName>
        <fullName evidence="4">RIPK1 kinase</fullName>
    </submittedName>
</protein>
<dbReference type="InterPro" id="IPR051681">
    <property type="entry name" value="Ser/Thr_Kinases-Pseudokinases"/>
</dbReference>
<dbReference type="Pfam" id="PF07714">
    <property type="entry name" value="PK_Tyr_Ser-Thr"/>
    <property type="match status" value="1"/>
</dbReference>
<dbReference type="InterPro" id="IPR000719">
    <property type="entry name" value="Prot_kinase_dom"/>
</dbReference>
<feature type="domain" description="Protein kinase" evidence="2">
    <location>
        <begin position="43"/>
        <end position="336"/>
    </location>
</feature>
<feature type="region of interest" description="Disordered" evidence="1">
    <location>
        <begin position="432"/>
        <end position="478"/>
    </location>
</feature>
<dbReference type="GO" id="GO:0031349">
    <property type="term" value="P:positive regulation of defense response"/>
    <property type="evidence" value="ECO:0007669"/>
    <property type="project" value="UniProtKB-ARBA"/>
</dbReference>
<feature type="domain" description="Death" evidence="3">
    <location>
        <begin position="572"/>
        <end position="658"/>
    </location>
</feature>
<keyword evidence="5" id="KW-1185">Reference proteome</keyword>
<name>A0A8X8BL17_POLSE</name>
<dbReference type="SMART" id="SM00220">
    <property type="entry name" value="S_TKc"/>
    <property type="match status" value="1"/>
</dbReference>
<dbReference type="InterPro" id="IPR011009">
    <property type="entry name" value="Kinase-like_dom_sf"/>
</dbReference>